<dbReference type="EMBL" id="JAASQJ010000001">
    <property type="protein sequence ID" value="NIJ51467.1"/>
    <property type="molecule type" value="Genomic_DNA"/>
</dbReference>
<dbReference type="SUPFAM" id="SSF47413">
    <property type="entry name" value="lambda repressor-like DNA-binding domains"/>
    <property type="match status" value="1"/>
</dbReference>
<evidence type="ECO:0000313" key="2">
    <source>
        <dbReference type="EMBL" id="NIJ51467.1"/>
    </source>
</evidence>
<keyword evidence="3" id="KW-1185">Reference proteome</keyword>
<dbReference type="RefSeq" id="WP_167267120.1">
    <property type="nucleotide sequence ID" value="NZ_JAASQJ010000001.1"/>
</dbReference>
<sequence>MIDKIRNEKQYDQVMALIENYLQKATDGGGFLTLDQRESDELQKLTLLAEHYEDNDLKIMPLTITINSVVQQKITEMNITQGKLAEMFGMGAAKISQILNGKREPDVAFLKALHQKLGIDGNFILERL</sequence>
<name>A0ABX0UEP1_9BACT</name>
<organism evidence="2 3">
    <name type="scientific">Dyadobacter arcticus</name>
    <dbReference type="NCBI Taxonomy" id="1078754"/>
    <lineage>
        <taxon>Bacteria</taxon>
        <taxon>Pseudomonadati</taxon>
        <taxon>Bacteroidota</taxon>
        <taxon>Cytophagia</taxon>
        <taxon>Cytophagales</taxon>
        <taxon>Spirosomataceae</taxon>
        <taxon>Dyadobacter</taxon>
    </lineage>
</organism>
<feature type="domain" description="HTH cro/C1-type" evidence="1">
    <location>
        <begin position="70"/>
        <end position="124"/>
    </location>
</feature>
<dbReference type="Pfam" id="PF01381">
    <property type="entry name" value="HTH_3"/>
    <property type="match status" value="1"/>
</dbReference>
<reference evidence="2 3" key="1">
    <citation type="submission" date="2020-03" db="EMBL/GenBank/DDBJ databases">
        <title>Genomic Encyclopedia of Type Strains, Phase IV (KMG-IV): sequencing the most valuable type-strain genomes for metagenomic binning, comparative biology and taxonomic classification.</title>
        <authorList>
            <person name="Goeker M."/>
        </authorList>
    </citation>
    <scope>NUCLEOTIDE SEQUENCE [LARGE SCALE GENOMIC DNA]</scope>
    <source>
        <strain evidence="2 3">DSM 102865</strain>
    </source>
</reference>
<dbReference type="SMART" id="SM00530">
    <property type="entry name" value="HTH_XRE"/>
    <property type="match status" value="1"/>
</dbReference>
<comment type="caution">
    <text evidence="2">The sequence shown here is derived from an EMBL/GenBank/DDBJ whole genome shotgun (WGS) entry which is preliminary data.</text>
</comment>
<accession>A0ABX0UEP1</accession>
<dbReference type="InterPro" id="IPR001387">
    <property type="entry name" value="Cro/C1-type_HTH"/>
</dbReference>
<dbReference type="CDD" id="cd00093">
    <property type="entry name" value="HTH_XRE"/>
    <property type="match status" value="1"/>
</dbReference>
<evidence type="ECO:0000259" key="1">
    <source>
        <dbReference type="PROSITE" id="PS50943"/>
    </source>
</evidence>
<dbReference type="Gene3D" id="1.10.260.40">
    <property type="entry name" value="lambda repressor-like DNA-binding domains"/>
    <property type="match status" value="1"/>
</dbReference>
<protein>
    <submittedName>
        <fullName evidence="2">Antitoxin component HigA of HigAB toxin-antitoxin module</fullName>
    </submittedName>
</protein>
<gene>
    <name evidence="2" type="ORF">FHS68_000623</name>
</gene>
<dbReference type="PROSITE" id="PS50943">
    <property type="entry name" value="HTH_CROC1"/>
    <property type="match status" value="1"/>
</dbReference>
<dbReference type="InterPro" id="IPR010982">
    <property type="entry name" value="Lambda_DNA-bd_dom_sf"/>
</dbReference>
<dbReference type="Proteomes" id="UP001179181">
    <property type="component" value="Unassembled WGS sequence"/>
</dbReference>
<proteinExistence type="predicted"/>
<evidence type="ECO:0000313" key="3">
    <source>
        <dbReference type="Proteomes" id="UP001179181"/>
    </source>
</evidence>